<evidence type="ECO:0000256" key="7">
    <source>
        <dbReference type="SAM" id="Phobius"/>
    </source>
</evidence>
<name>A0A2T0ZRY9_9ACTN</name>
<dbReference type="EMBL" id="PVUE01000019">
    <property type="protein sequence ID" value="PRZ39119.1"/>
    <property type="molecule type" value="Genomic_DNA"/>
</dbReference>
<protein>
    <submittedName>
        <fullName evidence="9">NADH dehydrogenase subunit M</fullName>
    </submittedName>
</protein>
<dbReference type="GO" id="GO:0042773">
    <property type="term" value="P:ATP synthesis coupled electron transport"/>
    <property type="evidence" value="ECO:0007669"/>
    <property type="project" value="InterPro"/>
</dbReference>
<evidence type="ECO:0000313" key="9">
    <source>
        <dbReference type="EMBL" id="PRZ39119.1"/>
    </source>
</evidence>
<evidence type="ECO:0000256" key="1">
    <source>
        <dbReference type="ARBA" id="ARBA00004127"/>
    </source>
</evidence>
<keyword evidence="10" id="KW-1185">Reference proteome</keyword>
<evidence type="ECO:0000256" key="3">
    <source>
        <dbReference type="ARBA" id="ARBA00022692"/>
    </source>
</evidence>
<evidence type="ECO:0000256" key="6">
    <source>
        <dbReference type="RuleBase" id="RU000320"/>
    </source>
</evidence>
<sequence>MNNFPFLILLLLIPLAGSILVGYLGRDRSNETLAKQTALATAVLEFVVAIIMLIAYKPDGPRLQFTTSFGWIDSLGVKFSVGVDGIAIVMIGLVGLLVPIVMIASWHRDSLGDDTNEPGSEDEIAPPKGSVSRMFAWILLLEVFMVGVFAATDVFLFYVLFEVMLVPMYFIIGAYGSAKRRAAAMKFFIYSLVGGLVMLASVIGLYVISRQQLGNATFSWDALRQLDLSHTQQMWLFLGFFVAFAIKAPLVPFHTWLPKAGAEAPIAGGLLLIGILDKVGTFGFLRYCLPLFPWASQKIAPLVLVLAVIGIFYASFQAIGEKDIKRFVTYTSIAHFGFIALGIFAFTTTAGVGAVLYMVNHGIATGLLFLIVGMVIRRGGSRNIADYGGLFRVAPILSGLFLLASLAALALPGTNSFVSEFLVLIGAYATVPVFTIIASVGIVFSAIYALWIFQRAATGPESALVVARKKVFGDLNKREIGVLTPLVILIFAIGIYPKPVLDIITPSVEATLQIDVGVHDPAPTIAKPAALSINGGAK</sequence>
<feature type="transmembrane region" description="Helical" evidence="7">
    <location>
        <begin position="234"/>
        <end position="253"/>
    </location>
</feature>
<feature type="transmembrane region" description="Helical" evidence="7">
    <location>
        <begin position="157"/>
        <end position="175"/>
    </location>
</feature>
<dbReference type="Proteomes" id="UP000237752">
    <property type="component" value="Unassembled WGS sequence"/>
</dbReference>
<dbReference type="GO" id="GO:0003954">
    <property type="term" value="F:NADH dehydrogenase activity"/>
    <property type="evidence" value="ECO:0007669"/>
    <property type="project" value="TreeGrafter"/>
</dbReference>
<proteinExistence type="inferred from homology"/>
<dbReference type="NCBIfam" id="TIGR01972">
    <property type="entry name" value="NDH_I_M"/>
    <property type="match status" value="1"/>
</dbReference>
<feature type="transmembrane region" description="Helical" evidence="7">
    <location>
        <begin position="187"/>
        <end position="208"/>
    </location>
</feature>
<feature type="transmembrane region" description="Helical" evidence="7">
    <location>
        <begin position="6"/>
        <end position="25"/>
    </location>
</feature>
<dbReference type="InterPro" id="IPR010227">
    <property type="entry name" value="NADH_Q_OxRdtase_chainM/4"/>
</dbReference>
<dbReference type="PANTHER" id="PTHR43507">
    <property type="entry name" value="NADH-UBIQUINONE OXIDOREDUCTASE CHAIN 4"/>
    <property type="match status" value="1"/>
</dbReference>
<evidence type="ECO:0000313" key="10">
    <source>
        <dbReference type="Proteomes" id="UP000237752"/>
    </source>
</evidence>
<dbReference type="GO" id="GO:0016020">
    <property type="term" value="C:membrane"/>
    <property type="evidence" value="ECO:0007669"/>
    <property type="project" value="UniProtKB-SubCell"/>
</dbReference>
<dbReference type="GO" id="GO:0008137">
    <property type="term" value="F:NADH dehydrogenase (ubiquinone) activity"/>
    <property type="evidence" value="ECO:0007669"/>
    <property type="project" value="InterPro"/>
</dbReference>
<dbReference type="Pfam" id="PF00361">
    <property type="entry name" value="Proton_antipo_M"/>
    <property type="match status" value="1"/>
</dbReference>
<feature type="transmembrane region" description="Helical" evidence="7">
    <location>
        <begin position="85"/>
        <end position="106"/>
    </location>
</feature>
<feature type="transmembrane region" description="Helical" evidence="7">
    <location>
        <begin position="134"/>
        <end position="151"/>
    </location>
</feature>
<feature type="transmembrane region" description="Helical" evidence="7">
    <location>
        <begin position="265"/>
        <end position="287"/>
    </location>
</feature>
<dbReference type="PRINTS" id="PR01437">
    <property type="entry name" value="NUOXDRDTASE4"/>
</dbReference>
<feature type="transmembrane region" description="Helical" evidence="7">
    <location>
        <begin position="354"/>
        <end position="377"/>
    </location>
</feature>
<dbReference type="GO" id="GO:0015990">
    <property type="term" value="P:electron transport coupled proton transport"/>
    <property type="evidence" value="ECO:0007669"/>
    <property type="project" value="TreeGrafter"/>
</dbReference>
<feature type="transmembrane region" description="Helical" evidence="7">
    <location>
        <begin position="389"/>
        <end position="411"/>
    </location>
</feature>
<feature type="domain" description="NADH:quinone oxidoreductase/Mrp antiporter transmembrane" evidence="8">
    <location>
        <begin position="151"/>
        <end position="444"/>
    </location>
</feature>
<feature type="transmembrane region" description="Helical" evidence="7">
    <location>
        <begin position="37"/>
        <end position="56"/>
    </location>
</feature>
<dbReference type="InterPro" id="IPR003918">
    <property type="entry name" value="NADH_UbQ_OxRdtase"/>
</dbReference>
<accession>A0A2T0ZRY9</accession>
<keyword evidence="5 7" id="KW-0472">Membrane</keyword>
<gene>
    <name evidence="9" type="ORF">CLV47_11965</name>
</gene>
<feature type="transmembrane region" description="Helical" evidence="7">
    <location>
        <begin position="480"/>
        <end position="497"/>
    </location>
</feature>
<keyword evidence="3 6" id="KW-0812">Transmembrane</keyword>
<evidence type="ECO:0000256" key="2">
    <source>
        <dbReference type="ARBA" id="ARBA00009025"/>
    </source>
</evidence>
<comment type="subcellular location">
    <subcellularLocation>
        <location evidence="1">Endomembrane system</location>
        <topology evidence="1">Multi-pass membrane protein</topology>
    </subcellularLocation>
    <subcellularLocation>
        <location evidence="6">Membrane</location>
        <topology evidence="6">Multi-pass membrane protein</topology>
    </subcellularLocation>
</comment>
<dbReference type="OrthoDB" id="9768329at2"/>
<evidence type="ECO:0000256" key="5">
    <source>
        <dbReference type="ARBA" id="ARBA00023136"/>
    </source>
</evidence>
<dbReference type="InterPro" id="IPR001750">
    <property type="entry name" value="ND/Mrp_TM"/>
</dbReference>
<feature type="transmembrane region" description="Helical" evidence="7">
    <location>
        <begin position="299"/>
        <end position="316"/>
    </location>
</feature>
<feature type="transmembrane region" description="Helical" evidence="7">
    <location>
        <begin position="328"/>
        <end position="348"/>
    </location>
</feature>
<evidence type="ECO:0000256" key="4">
    <source>
        <dbReference type="ARBA" id="ARBA00022989"/>
    </source>
</evidence>
<comment type="similarity">
    <text evidence="2">Belongs to the complex I subunit 4 family.</text>
</comment>
<evidence type="ECO:0000259" key="8">
    <source>
        <dbReference type="Pfam" id="PF00361"/>
    </source>
</evidence>
<reference evidence="9 10" key="1">
    <citation type="submission" date="2018-03" db="EMBL/GenBank/DDBJ databases">
        <title>Genomic Encyclopedia of Archaeal and Bacterial Type Strains, Phase II (KMG-II): from individual species to whole genera.</title>
        <authorList>
            <person name="Goeker M."/>
        </authorList>
    </citation>
    <scope>NUCLEOTIDE SEQUENCE [LARGE SCALE GENOMIC DNA]</scope>
    <source>
        <strain evidence="9 10">DSM 100065</strain>
    </source>
</reference>
<dbReference type="GO" id="GO:0048039">
    <property type="term" value="F:ubiquinone binding"/>
    <property type="evidence" value="ECO:0007669"/>
    <property type="project" value="TreeGrafter"/>
</dbReference>
<dbReference type="GO" id="GO:0012505">
    <property type="term" value="C:endomembrane system"/>
    <property type="evidence" value="ECO:0007669"/>
    <property type="project" value="UniProtKB-SubCell"/>
</dbReference>
<keyword evidence="4 7" id="KW-1133">Transmembrane helix</keyword>
<organism evidence="9 10">
    <name type="scientific">Antricoccus suffuscus</name>
    <dbReference type="NCBI Taxonomy" id="1629062"/>
    <lineage>
        <taxon>Bacteria</taxon>
        <taxon>Bacillati</taxon>
        <taxon>Actinomycetota</taxon>
        <taxon>Actinomycetes</taxon>
        <taxon>Geodermatophilales</taxon>
        <taxon>Antricoccaceae</taxon>
        <taxon>Antricoccus</taxon>
    </lineage>
</organism>
<dbReference type="NCBIfam" id="NF004500">
    <property type="entry name" value="PRK05846.1-4"/>
    <property type="match status" value="1"/>
</dbReference>
<dbReference type="PANTHER" id="PTHR43507:SF1">
    <property type="entry name" value="NADH-UBIQUINONE OXIDOREDUCTASE CHAIN 4"/>
    <property type="match status" value="1"/>
</dbReference>
<dbReference type="AlphaFoldDB" id="A0A2T0ZRY9"/>
<dbReference type="RefSeq" id="WP_106350516.1">
    <property type="nucleotide sequence ID" value="NZ_PVUE01000019.1"/>
</dbReference>
<comment type="caution">
    <text evidence="9">The sequence shown here is derived from an EMBL/GenBank/DDBJ whole genome shotgun (WGS) entry which is preliminary data.</text>
</comment>
<feature type="transmembrane region" description="Helical" evidence="7">
    <location>
        <begin position="431"/>
        <end position="453"/>
    </location>
</feature>